<proteinExistence type="predicted"/>
<feature type="compositionally biased region" description="Low complexity" evidence="1">
    <location>
        <begin position="18"/>
        <end position="42"/>
    </location>
</feature>
<comment type="caution">
    <text evidence="2">The sequence shown here is derived from an EMBL/GenBank/DDBJ whole genome shotgun (WGS) entry which is preliminary data.</text>
</comment>
<feature type="region of interest" description="Disordered" evidence="1">
    <location>
        <begin position="1"/>
        <end position="63"/>
    </location>
</feature>
<organism evidence="2 3">
    <name type="scientific">Cyclotella cryptica</name>
    <dbReference type="NCBI Taxonomy" id="29204"/>
    <lineage>
        <taxon>Eukaryota</taxon>
        <taxon>Sar</taxon>
        <taxon>Stramenopiles</taxon>
        <taxon>Ochrophyta</taxon>
        <taxon>Bacillariophyta</taxon>
        <taxon>Coscinodiscophyceae</taxon>
        <taxon>Thalassiosirophycidae</taxon>
        <taxon>Stephanodiscales</taxon>
        <taxon>Stephanodiscaceae</taxon>
        <taxon>Cyclotella</taxon>
    </lineage>
</organism>
<feature type="compositionally biased region" description="Polar residues" evidence="1">
    <location>
        <begin position="136"/>
        <end position="158"/>
    </location>
</feature>
<protein>
    <submittedName>
        <fullName evidence="2">Uncharacterized protein</fullName>
    </submittedName>
</protein>
<dbReference type="AlphaFoldDB" id="A0ABD3QHS1"/>
<feature type="compositionally biased region" description="Basic residues" evidence="1">
    <location>
        <begin position="207"/>
        <end position="218"/>
    </location>
</feature>
<evidence type="ECO:0000256" key="1">
    <source>
        <dbReference type="SAM" id="MobiDB-lite"/>
    </source>
</evidence>
<keyword evidence="3" id="KW-1185">Reference proteome</keyword>
<feature type="region of interest" description="Disordered" evidence="1">
    <location>
        <begin position="194"/>
        <end position="290"/>
    </location>
</feature>
<feature type="region of interest" description="Disordered" evidence="1">
    <location>
        <begin position="84"/>
        <end position="171"/>
    </location>
</feature>
<evidence type="ECO:0000313" key="3">
    <source>
        <dbReference type="Proteomes" id="UP001516023"/>
    </source>
</evidence>
<evidence type="ECO:0000313" key="2">
    <source>
        <dbReference type="EMBL" id="KAL3799973.1"/>
    </source>
</evidence>
<feature type="compositionally biased region" description="Basic and acidic residues" evidence="1">
    <location>
        <begin position="116"/>
        <end position="135"/>
    </location>
</feature>
<feature type="compositionally biased region" description="Basic and acidic residues" evidence="1">
    <location>
        <begin position="50"/>
        <end position="63"/>
    </location>
</feature>
<feature type="compositionally biased region" description="Acidic residues" evidence="1">
    <location>
        <begin position="252"/>
        <end position="265"/>
    </location>
</feature>
<name>A0ABD3QHS1_9STRA</name>
<accession>A0ABD3QHS1</accession>
<reference evidence="2 3" key="1">
    <citation type="journal article" date="2020" name="G3 (Bethesda)">
        <title>Improved Reference Genome for Cyclotella cryptica CCMP332, a Model for Cell Wall Morphogenesis, Salinity Adaptation, and Lipid Production in Diatoms (Bacillariophyta).</title>
        <authorList>
            <person name="Roberts W.R."/>
            <person name="Downey K.M."/>
            <person name="Ruck E.C."/>
            <person name="Traller J.C."/>
            <person name="Alverson A.J."/>
        </authorList>
    </citation>
    <scope>NUCLEOTIDE SEQUENCE [LARGE SCALE GENOMIC DNA]</scope>
    <source>
        <strain evidence="2 3">CCMP332</strain>
    </source>
</reference>
<feature type="compositionally biased region" description="Polar residues" evidence="1">
    <location>
        <begin position="281"/>
        <end position="290"/>
    </location>
</feature>
<sequence>MPRLRLAEANCKGKGRSSRQVSSASASTTAGRASSGATNAASPSGISNEKATDKGLHSTKHSHDCLDDEFPDFAYDEFEFDEFNSSRKSSGVDRDAKNYSTDGAAPALTFDPDESISNHHDDFPRKNTKSTDKNSRSTSVRPIRSPTISSRTITVNDISMSKKKSSSNNAGYTKLFNSSLATNDENHDFWINSKIESNKRRGNTSNKKQKVSVSKRTKSSLDSTKKIGSVKNRGKNKSKPSHEDEMPQSILSDDDGLHDTDDEDVQSTAVKSKSSHESGNRHITPQTHIK</sequence>
<dbReference type="EMBL" id="JABMIG020000035">
    <property type="protein sequence ID" value="KAL3799973.1"/>
    <property type="molecule type" value="Genomic_DNA"/>
</dbReference>
<gene>
    <name evidence="2" type="ORF">HJC23_007446</name>
</gene>
<dbReference type="Proteomes" id="UP001516023">
    <property type="component" value="Unassembled WGS sequence"/>
</dbReference>